<evidence type="ECO:0000256" key="1">
    <source>
        <dbReference type="SAM" id="Phobius"/>
    </source>
</evidence>
<sequence>MTYVRLHTLHRLSARFAKDDAGGTLVEFTLVLPLFLLLFFGLIDFGRLAFHYVVAEKAMHVATRVATVRPVACNAVNLPEFHLRPEDGGGGQNFGTRCNAAGNVCRPVADVSCPGALQNPTVAEIWPLIRGALPVGATPENLRFSYSYDPNLGFLGGPYVPVVTVELQNLSFQFVSPLSAFVALGGGTAVAGLGADIPYPPMSVSLPGEDLNQGEQG</sequence>
<proteinExistence type="predicted"/>
<comment type="caution">
    <text evidence="3">The sequence shown here is derived from an EMBL/GenBank/DDBJ whole genome shotgun (WGS) entry which is preliminary data.</text>
</comment>
<dbReference type="Proteomes" id="UP001556098">
    <property type="component" value="Unassembled WGS sequence"/>
</dbReference>
<organism evidence="3 4">
    <name type="scientific">Sulfitobacter sediminis</name>
    <dbReference type="NCBI Taxonomy" id="3234186"/>
    <lineage>
        <taxon>Bacteria</taxon>
        <taxon>Pseudomonadati</taxon>
        <taxon>Pseudomonadota</taxon>
        <taxon>Alphaproteobacteria</taxon>
        <taxon>Rhodobacterales</taxon>
        <taxon>Roseobacteraceae</taxon>
        <taxon>Sulfitobacter</taxon>
    </lineage>
</organism>
<keyword evidence="1" id="KW-0812">Transmembrane</keyword>
<keyword evidence="4" id="KW-1185">Reference proteome</keyword>
<accession>A0ABV3RTE3</accession>
<dbReference type="EMBL" id="JBFNXX010000037">
    <property type="protein sequence ID" value="MEW9922219.1"/>
    <property type="molecule type" value="Genomic_DNA"/>
</dbReference>
<dbReference type="RefSeq" id="WP_367879917.1">
    <property type="nucleotide sequence ID" value="NZ_JBFNXX010000037.1"/>
</dbReference>
<keyword evidence="1" id="KW-0472">Membrane</keyword>
<reference evidence="3 4" key="1">
    <citation type="submission" date="2024-07" db="EMBL/GenBank/DDBJ databases">
        <title>Marimonas sp.nov., isolated from tidal-flat sediment.</title>
        <authorList>
            <person name="Jayan J.N."/>
            <person name="Lee S.S."/>
        </authorList>
    </citation>
    <scope>NUCLEOTIDE SEQUENCE [LARGE SCALE GENOMIC DNA]</scope>
    <source>
        <strain evidence="3 4">MJW-29</strain>
    </source>
</reference>
<dbReference type="InterPro" id="IPR012495">
    <property type="entry name" value="TadE-like_dom"/>
</dbReference>
<evidence type="ECO:0000313" key="4">
    <source>
        <dbReference type="Proteomes" id="UP001556098"/>
    </source>
</evidence>
<keyword evidence="1" id="KW-1133">Transmembrane helix</keyword>
<protein>
    <submittedName>
        <fullName evidence="3">TadE/TadG family type IV pilus assembly protein</fullName>
    </submittedName>
</protein>
<dbReference type="Pfam" id="PF07811">
    <property type="entry name" value="TadE"/>
    <property type="match status" value="1"/>
</dbReference>
<name>A0ABV3RTE3_9RHOB</name>
<evidence type="ECO:0000313" key="3">
    <source>
        <dbReference type="EMBL" id="MEW9922219.1"/>
    </source>
</evidence>
<feature type="transmembrane region" description="Helical" evidence="1">
    <location>
        <begin position="21"/>
        <end position="43"/>
    </location>
</feature>
<gene>
    <name evidence="3" type="ORF">AB2B41_21690</name>
</gene>
<feature type="domain" description="TadE-like" evidence="2">
    <location>
        <begin position="22"/>
        <end position="64"/>
    </location>
</feature>
<evidence type="ECO:0000259" key="2">
    <source>
        <dbReference type="Pfam" id="PF07811"/>
    </source>
</evidence>